<sequence>MPVPKPLIRKLSAEFSKSMYKDDVKRCILPGKILLQGVCCWPDDETLFYKSLGWFLFWNLIIVEIFHAAYVVKNYKDIEDAVTAGATVTTTMEGIVRLHTILTKRNIINSILVKVWKRFWPLDVVDPIKRIQLRKRAQLALVLTSIFLASSIISNSQMVAVPYIKNRTMLLKSTFPFDWDQLYYYEIVYVWHYFSDWFVLFMINSFDFFFVALVTICSIQFAIMQEVFKLILSKQSLRHRAVIFGQRGKTMDDKEMLLKCLEQHQLLIGICNDLEKSFNITILIQFFVSTSAICAASLLLKVDYSQFLKMLMYAAAHLSQLFYFCFVGHELSYESGQLSDAIYECNWHLSYDRDFRKALILIIQRSHRVQWLTAAGMVKLDFATFLKIMRLSFSFYTLLHDMLMKNLDLN</sequence>
<evidence type="ECO:0000256" key="3">
    <source>
        <dbReference type="ARBA" id="ARBA00022606"/>
    </source>
</evidence>
<keyword evidence="2" id="KW-1003">Cell membrane</keyword>
<evidence type="ECO:0000256" key="7">
    <source>
        <dbReference type="ARBA" id="ARBA00023136"/>
    </source>
</evidence>
<organism evidence="11">
    <name type="scientific">Anomala corpulenta</name>
    <dbReference type="NCBI Taxonomy" id="931571"/>
    <lineage>
        <taxon>Eukaryota</taxon>
        <taxon>Metazoa</taxon>
        <taxon>Ecdysozoa</taxon>
        <taxon>Arthropoda</taxon>
        <taxon>Hexapoda</taxon>
        <taxon>Insecta</taxon>
        <taxon>Pterygota</taxon>
        <taxon>Neoptera</taxon>
        <taxon>Endopterygota</taxon>
        <taxon>Coleoptera</taxon>
        <taxon>Polyphaga</taxon>
        <taxon>Scarabaeiformia</taxon>
        <taxon>Scarabaeidae</taxon>
        <taxon>Rutelinae</taxon>
        <taxon>Anomala</taxon>
    </lineage>
</organism>
<evidence type="ECO:0000256" key="1">
    <source>
        <dbReference type="ARBA" id="ARBA00004651"/>
    </source>
</evidence>
<keyword evidence="7 10" id="KW-0472">Membrane</keyword>
<keyword evidence="6 10" id="KW-1133">Transmembrane helix</keyword>
<dbReference type="GO" id="GO:0007165">
    <property type="term" value="P:signal transduction"/>
    <property type="evidence" value="ECO:0007669"/>
    <property type="project" value="UniProtKB-KW"/>
</dbReference>
<keyword evidence="4 10" id="KW-0812">Transmembrane</keyword>
<keyword evidence="5 10" id="KW-0552">Olfaction</keyword>
<dbReference type="GO" id="GO:0005549">
    <property type="term" value="F:odorant binding"/>
    <property type="evidence" value="ECO:0007669"/>
    <property type="project" value="InterPro"/>
</dbReference>
<accession>A0A0E3U2K6</accession>
<evidence type="ECO:0000256" key="4">
    <source>
        <dbReference type="ARBA" id="ARBA00022692"/>
    </source>
</evidence>
<evidence type="ECO:0000256" key="8">
    <source>
        <dbReference type="ARBA" id="ARBA00023170"/>
    </source>
</evidence>
<dbReference type="GO" id="GO:0004984">
    <property type="term" value="F:olfactory receptor activity"/>
    <property type="evidence" value="ECO:0007669"/>
    <property type="project" value="InterPro"/>
</dbReference>
<feature type="transmembrane region" description="Helical" evidence="10">
    <location>
        <begin position="282"/>
        <end position="302"/>
    </location>
</feature>
<proteinExistence type="evidence at transcript level"/>
<feature type="transmembrane region" description="Helical" evidence="10">
    <location>
        <begin position="52"/>
        <end position="72"/>
    </location>
</feature>
<evidence type="ECO:0000256" key="10">
    <source>
        <dbReference type="RuleBase" id="RU351113"/>
    </source>
</evidence>
<comment type="similarity">
    <text evidence="10">Belongs to the insect chemoreceptor superfamily. Heteromeric odorant receptor channel (TC 1.A.69) family.</text>
</comment>
<dbReference type="Pfam" id="PF02949">
    <property type="entry name" value="7tm_6"/>
    <property type="match status" value="1"/>
</dbReference>
<evidence type="ECO:0000256" key="9">
    <source>
        <dbReference type="ARBA" id="ARBA00023224"/>
    </source>
</evidence>
<keyword evidence="9 10" id="KW-0807">Transducer</keyword>
<dbReference type="InterPro" id="IPR004117">
    <property type="entry name" value="7tm6_olfct_rcpt"/>
</dbReference>
<evidence type="ECO:0000256" key="5">
    <source>
        <dbReference type="ARBA" id="ARBA00022725"/>
    </source>
</evidence>
<gene>
    <name evidence="11" type="primary">OR22</name>
</gene>
<feature type="transmembrane region" description="Helical" evidence="10">
    <location>
        <begin position="208"/>
        <end position="228"/>
    </location>
</feature>
<reference evidence="11" key="1">
    <citation type="journal article" date="2015" name="PLoS ONE">
        <title>Chemosensory Gene Families in Adult Antennae of Anomala corpulenta Motschulsky (Coleoptera: Scarabaeidae: Rutelinae).</title>
        <authorList>
            <person name="Li X."/>
            <person name="Ju Q."/>
            <person name="Jie W."/>
            <person name="Li F."/>
            <person name="Jiang X."/>
            <person name="Hu J."/>
            <person name="Qu M."/>
        </authorList>
    </citation>
    <scope>NUCLEOTIDE SEQUENCE</scope>
</reference>
<dbReference type="PANTHER" id="PTHR21137:SF35">
    <property type="entry name" value="ODORANT RECEPTOR 19A-RELATED"/>
    <property type="match status" value="1"/>
</dbReference>
<feature type="transmembrane region" description="Helical" evidence="10">
    <location>
        <begin position="139"/>
        <end position="163"/>
    </location>
</feature>
<comment type="subcellular location">
    <subcellularLocation>
        <location evidence="1 10">Cell membrane</location>
        <topology evidence="1 10">Multi-pass membrane protein</topology>
    </subcellularLocation>
</comment>
<keyword evidence="8 10" id="KW-0675">Receptor</keyword>
<evidence type="ECO:0000313" key="11">
    <source>
        <dbReference type="EMBL" id="AKC58557.1"/>
    </source>
</evidence>
<dbReference type="PANTHER" id="PTHR21137">
    <property type="entry name" value="ODORANT RECEPTOR"/>
    <property type="match status" value="1"/>
</dbReference>
<dbReference type="EMBL" id="KM251676">
    <property type="protein sequence ID" value="AKC58557.1"/>
    <property type="molecule type" value="mRNA"/>
</dbReference>
<dbReference type="AlphaFoldDB" id="A0A0E3U2K6"/>
<dbReference type="GO" id="GO:0005886">
    <property type="term" value="C:plasma membrane"/>
    <property type="evidence" value="ECO:0007669"/>
    <property type="project" value="UniProtKB-SubCell"/>
</dbReference>
<evidence type="ECO:0000256" key="6">
    <source>
        <dbReference type="ARBA" id="ARBA00022989"/>
    </source>
</evidence>
<name>A0A0E3U2K6_9SCAR</name>
<evidence type="ECO:0000256" key="2">
    <source>
        <dbReference type="ARBA" id="ARBA00022475"/>
    </source>
</evidence>
<protein>
    <recommendedName>
        <fullName evidence="10">Odorant receptor</fullName>
    </recommendedName>
</protein>
<comment type="caution">
    <text evidence="10">Lacks conserved residue(s) required for the propagation of feature annotation.</text>
</comment>
<keyword evidence="3 10" id="KW-0716">Sensory transduction</keyword>